<comment type="caution">
    <text evidence="2">The sequence shown here is derived from an EMBL/GenBank/DDBJ whole genome shotgun (WGS) entry which is preliminary data.</text>
</comment>
<evidence type="ECO:0000313" key="3">
    <source>
        <dbReference type="Proteomes" id="UP001295684"/>
    </source>
</evidence>
<accession>A0AAD1X7H7</accession>
<feature type="transmembrane region" description="Helical" evidence="1">
    <location>
        <begin position="12"/>
        <end position="32"/>
    </location>
</feature>
<sequence>MEPANKKLTNMVIPLLPYSVALNILPYYGYWYDWRFLMSNLSKKTWCNWKDNKKAFTNLASKHPLKVVEFDCLSEEVVGYLTHSEKANNKALISLTIRLPEEFEIFQKYYEPKDEDHEGSLKNRIFKLKLIFTEYSWSINLMPKLEYDKYSSHDHQTDKFTQDKGELETLSYYSPELDYFLKDFRAIHLSTEHRYGDCYGFYLNFRELYYTSFLKSLSTTRNFMLGISCMKYIYRSSFTIPESLRATATGVVMEMYEPTPANINNCLKIFEEQKCNIQRMEIQLQRFKFEKVKYFIKESFGVSEKHLKSAKDPKKTFSLDTAFGAIFYAETLPVDTQGDSLTRGSTHVVFECPIGSKFRFMKIMADKISVSTRNTKALSNFGKKIENMHHDQYICIQDLSSLELRNYTPAQEVDFSQDIEFREYLQKFMPVLGKKKKGDKSPLHFNYVVIQTTDVSKLFMKVSPRLCKVLIPCQILSLKVHCTSKLELRKAFEYINAIPESQKVALTLNYFSFIPDISEVYQLLRLCLSKTLVYLDLLLYATDKVIKEILSNGLMSQKELDYVKLVIPKCECTYINIKEENSLENVIANFTESEETCTPSRFTKKTLCSVNYYS</sequence>
<dbReference type="AlphaFoldDB" id="A0AAD1X7H7"/>
<evidence type="ECO:0000313" key="2">
    <source>
        <dbReference type="EMBL" id="CAI2360556.1"/>
    </source>
</evidence>
<dbReference type="EMBL" id="CAMPGE010001756">
    <property type="protein sequence ID" value="CAI2360556.1"/>
    <property type="molecule type" value="Genomic_DNA"/>
</dbReference>
<proteinExistence type="predicted"/>
<keyword evidence="3" id="KW-1185">Reference proteome</keyword>
<evidence type="ECO:0000256" key="1">
    <source>
        <dbReference type="SAM" id="Phobius"/>
    </source>
</evidence>
<gene>
    <name evidence="2" type="ORF">ECRASSUSDP1_LOCUS1860</name>
</gene>
<keyword evidence="1" id="KW-0812">Transmembrane</keyword>
<name>A0AAD1X7H7_EUPCR</name>
<protein>
    <submittedName>
        <fullName evidence="2">Uncharacterized protein</fullName>
    </submittedName>
</protein>
<organism evidence="2 3">
    <name type="scientific">Euplotes crassus</name>
    <dbReference type="NCBI Taxonomy" id="5936"/>
    <lineage>
        <taxon>Eukaryota</taxon>
        <taxon>Sar</taxon>
        <taxon>Alveolata</taxon>
        <taxon>Ciliophora</taxon>
        <taxon>Intramacronucleata</taxon>
        <taxon>Spirotrichea</taxon>
        <taxon>Hypotrichia</taxon>
        <taxon>Euplotida</taxon>
        <taxon>Euplotidae</taxon>
        <taxon>Moneuplotes</taxon>
    </lineage>
</organism>
<dbReference type="Proteomes" id="UP001295684">
    <property type="component" value="Unassembled WGS sequence"/>
</dbReference>
<keyword evidence="1" id="KW-0472">Membrane</keyword>
<reference evidence="2" key="1">
    <citation type="submission" date="2023-07" db="EMBL/GenBank/DDBJ databases">
        <authorList>
            <consortium name="AG Swart"/>
            <person name="Singh M."/>
            <person name="Singh A."/>
            <person name="Seah K."/>
            <person name="Emmerich C."/>
        </authorList>
    </citation>
    <scope>NUCLEOTIDE SEQUENCE</scope>
    <source>
        <strain evidence="2">DP1</strain>
    </source>
</reference>
<keyword evidence="1" id="KW-1133">Transmembrane helix</keyword>